<protein>
    <submittedName>
        <fullName evidence="2">Uncharacterized protein</fullName>
    </submittedName>
</protein>
<dbReference type="Proteomes" id="UP001416858">
    <property type="component" value="Unassembled WGS sequence"/>
</dbReference>
<dbReference type="EMBL" id="BAABRO010000002">
    <property type="protein sequence ID" value="GAA5506179.1"/>
    <property type="molecule type" value="Genomic_DNA"/>
</dbReference>
<feature type="compositionally biased region" description="Low complexity" evidence="1">
    <location>
        <begin position="70"/>
        <end position="81"/>
    </location>
</feature>
<evidence type="ECO:0000313" key="2">
    <source>
        <dbReference type="EMBL" id="GAA5506179.1"/>
    </source>
</evidence>
<name>A0ABP9VLU9_9BACT</name>
<feature type="region of interest" description="Disordered" evidence="1">
    <location>
        <begin position="61"/>
        <end position="111"/>
    </location>
</feature>
<evidence type="ECO:0000313" key="3">
    <source>
        <dbReference type="Proteomes" id="UP001416858"/>
    </source>
</evidence>
<proteinExistence type="predicted"/>
<comment type="caution">
    <text evidence="2">The sequence shown here is derived from an EMBL/GenBank/DDBJ whole genome shotgun (WGS) entry which is preliminary data.</text>
</comment>
<gene>
    <name evidence="2" type="ORF">Rcae01_01631</name>
</gene>
<accession>A0ABP9VLU9</accession>
<reference evidence="2 3" key="1">
    <citation type="submission" date="2024-02" db="EMBL/GenBank/DDBJ databases">
        <title>Rhodopirellula caenicola NBRC 110016.</title>
        <authorList>
            <person name="Ichikawa N."/>
            <person name="Katano-Makiyama Y."/>
            <person name="Hidaka K."/>
        </authorList>
    </citation>
    <scope>NUCLEOTIDE SEQUENCE [LARGE SCALE GENOMIC DNA]</scope>
    <source>
        <strain evidence="2 3">NBRC 110016</strain>
    </source>
</reference>
<feature type="region of interest" description="Disordered" evidence="1">
    <location>
        <begin position="21"/>
        <end position="45"/>
    </location>
</feature>
<dbReference type="RefSeq" id="WP_345683133.1">
    <property type="nucleotide sequence ID" value="NZ_BAABRO010000002.1"/>
</dbReference>
<keyword evidence="3" id="KW-1185">Reference proteome</keyword>
<sequence>MKNEWIPREWDELCQRLLRRAETQGSASCQQQAKEFSQQPEPDSYPELLDRVREAATLAIGWSDAEPDASSESKGSSTASKQMKFDPEHGVVDSIDEASAESFPASDPPAY</sequence>
<feature type="compositionally biased region" description="Polar residues" evidence="1">
    <location>
        <begin position="23"/>
        <end position="41"/>
    </location>
</feature>
<evidence type="ECO:0000256" key="1">
    <source>
        <dbReference type="SAM" id="MobiDB-lite"/>
    </source>
</evidence>
<organism evidence="2 3">
    <name type="scientific">Novipirellula caenicola</name>
    <dbReference type="NCBI Taxonomy" id="1536901"/>
    <lineage>
        <taxon>Bacteria</taxon>
        <taxon>Pseudomonadati</taxon>
        <taxon>Planctomycetota</taxon>
        <taxon>Planctomycetia</taxon>
        <taxon>Pirellulales</taxon>
        <taxon>Pirellulaceae</taxon>
        <taxon>Novipirellula</taxon>
    </lineage>
</organism>